<evidence type="ECO:0000313" key="2">
    <source>
        <dbReference type="Proteomes" id="UP001234297"/>
    </source>
</evidence>
<evidence type="ECO:0000313" key="1">
    <source>
        <dbReference type="EMBL" id="KAJ8623245.1"/>
    </source>
</evidence>
<sequence>MAELQKENQEKRKMELNGTCNGSGGTGIYGFLVLGGALAAAAFMAAISNQGKRTPNNSPVGDLIENPPSDEEDCSKTEAQGLLSIIDTRPESVENHQCIEEDASRICSKMIQSHGSVTSESLEQESAARINGEDEGTVSRNDNNKLDNLKADFSAAADYDINDGIPVQLELFSFSGVNNGLIDKQSIKVVGDEKEGFVNSSLAETLAAFEDSAEIIKEAKIKVVLEEYPSMQPEEEDDNENDEEESIEEKEVEECSDGTGDSSMESNTEAIWPVDLMEELIEKKTKALVEISAKDKPLELEEIGSDVKIGYNGKEVAGTRQEEENANFEITRKTILTEKEKKRGCVIMQRNRMNSDSRAMWVWALLGSVVLLLGHLICASFSSHAI</sequence>
<comment type="caution">
    <text evidence="1">The sequence shown here is derived from an EMBL/GenBank/DDBJ whole genome shotgun (WGS) entry which is preliminary data.</text>
</comment>
<accession>A0ACC2KQE1</accession>
<name>A0ACC2KQE1_PERAE</name>
<protein>
    <submittedName>
        <fullName evidence="1">Uncharacterized protein</fullName>
    </submittedName>
</protein>
<proteinExistence type="predicted"/>
<organism evidence="1 2">
    <name type="scientific">Persea americana</name>
    <name type="common">Avocado</name>
    <dbReference type="NCBI Taxonomy" id="3435"/>
    <lineage>
        <taxon>Eukaryota</taxon>
        <taxon>Viridiplantae</taxon>
        <taxon>Streptophyta</taxon>
        <taxon>Embryophyta</taxon>
        <taxon>Tracheophyta</taxon>
        <taxon>Spermatophyta</taxon>
        <taxon>Magnoliopsida</taxon>
        <taxon>Magnoliidae</taxon>
        <taxon>Laurales</taxon>
        <taxon>Lauraceae</taxon>
        <taxon>Persea</taxon>
    </lineage>
</organism>
<reference evidence="1 2" key="1">
    <citation type="journal article" date="2022" name="Hortic Res">
        <title>A haplotype resolved chromosomal level avocado genome allows analysis of novel avocado genes.</title>
        <authorList>
            <person name="Nath O."/>
            <person name="Fletcher S.J."/>
            <person name="Hayward A."/>
            <person name="Shaw L.M."/>
            <person name="Masouleh A.K."/>
            <person name="Furtado A."/>
            <person name="Henry R.J."/>
            <person name="Mitter N."/>
        </authorList>
    </citation>
    <scope>NUCLEOTIDE SEQUENCE [LARGE SCALE GENOMIC DNA]</scope>
    <source>
        <strain evidence="2">cv. Hass</strain>
    </source>
</reference>
<dbReference type="EMBL" id="CM056818">
    <property type="protein sequence ID" value="KAJ8623245.1"/>
    <property type="molecule type" value="Genomic_DNA"/>
</dbReference>
<keyword evidence="2" id="KW-1185">Reference proteome</keyword>
<dbReference type="Proteomes" id="UP001234297">
    <property type="component" value="Chromosome 10"/>
</dbReference>
<gene>
    <name evidence="1" type="ORF">MRB53_031774</name>
</gene>